<dbReference type="PANTHER" id="PTHR14957">
    <property type="entry name" value="UBIQUITIN-LIKE-CONJUGATING ENZYME ATG10"/>
    <property type="match status" value="1"/>
</dbReference>
<proteinExistence type="inferred from homology"/>
<dbReference type="GO" id="GO:0000422">
    <property type="term" value="P:autophagy of mitochondrion"/>
    <property type="evidence" value="ECO:0007669"/>
    <property type="project" value="TreeGrafter"/>
</dbReference>
<dbReference type="EMBL" id="KV425882">
    <property type="protein sequence ID" value="KZW03906.1"/>
    <property type="molecule type" value="Genomic_DNA"/>
</dbReference>
<evidence type="ECO:0000256" key="7">
    <source>
        <dbReference type="ARBA" id="ARBA00029833"/>
    </source>
</evidence>
<accession>A0A165QPT7</accession>
<sequence>MSSSHLTRDEFAAACNAFLQRPISNDETSALRGHLGWTLLTSPTVSSLRCLARTVNVRVIREDDTESDEASLNDLDVEEEDIDDATAAPISDQTPTTFVTVQQYIAYSPTFAVPVFYFSSHDANGAPTSLEAILRTNLFKQHVTRSVTRTAHSLSLPGEDAGAPFPLLSQGDHPVLGRPCWFLHPCGIPTAMAELMEEPDMSTHSAAWIDTWLALISTVIDLRT</sequence>
<comment type="similarity">
    <text evidence="1">Belongs to the ATG10 family.</text>
</comment>
<evidence type="ECO:0000313" key="9">
    <source>
        <dbReference type="Proteomes" id="UP000077266"/>
    </source>
</evidence>
<keyword evidence="6" id="KW-0072">Autophagy</keyword>
<dbReference type="InParanoid" id="A0A165QPT7"/>
<organism evidence="8 9">
    <name type="scientific">Exidia glandulosa HHB12029</name>
    <dbReference type="NCBI Taxonomy" id="1314781"/>
    <lineage>
        <taxon>Eukaryota</taxon>
        <taxon>Fungi</taxon>
        <taxon>Dikarya</taxon>
        <taxon>Basidiomycota</taxon>
        <taxon>Agaricomycotina</taxon>
        <taxon>Agaricomycetes</taxon>
        <taxon>Auriculariales</taxon>
        <taxon>Exidiaceae</taxon>
        <taxon>Exidia</taxon>
    </lineage>
</organism>
<dbReference type="GO" id="GO:0000045">
    <property type="term" value="P:autophagosome assembly"/>
    <property type="evidence" value="ECO:0007669"/>
    <property type="project" value="TreeGrafter"/>
</dbReference>
<evidence type="ECO:0000256" key="3">
    <source>
        <dbReference type="ARBA" id="ARBA00022679"/>
    </source>
</evidence>
<dbReference type="PANTHER" id="PTHR14957:SF1">
    <property type="entry name" value="UBIQUITIN-LIKE-CONJUGATING ENZYME ATG10"/>
    <property type="match status" value="1"/>
</dbReference>
<dbReference type="InterPro" id="IPR007135">
    <property type="entry name" value="Atg3/Atg10"/>
</dbReference>
<keyword evidence="3" id="KW-0808">Transferase</keyword>
<keyword evidence="5" id="KW-0813">Transport</keyword>
<name>A0A165QPT7_EXIGL</name>
<keyword evidence="4" id="KW-0833">Ubl conjugation pathway</keyword>
<keyword evidence="5" id="KW-0653">Protein transport</keyword>
<evidence type="ECO:0000256" key="6">
    <source>
        <dbReference type="ARBA" id="ARBA00023006"/>
    </source>
</evidence>
<dbReference type="Gene3D" id="3.30.1460.50">
    <property type="match status" value="1"/>
</dbReference>
<gene>
    <name evidence="8" type="ORF">EXIGLDRAFT_8131</name>
</gene>
<dbReference type="GO" id="GO:0032446">
    <property type="term" value="P:protein modification by small protein conjugation"/>
    <property type="evidence" value="ECO:0007669"/>
    <property type="project" value="TreeGrafter"/>
</dbReference>
<evidence type="ECO:0000256" key="1">
    <source>
        <dbReference type="ARBA" id="ARBA00005696"/>
    </source>
</evidence>
<evidence type="ECO:0000313" key="8">
    <source>
        <dbReference type="EMBL" id="KZW03906.1"/>
    </source>
</evidence>
<dbReference type="Pfam" id="PF03987">
    <property type="entry name" value="Autophagy_act_C"/>
    <property type="match status" value="1"/>
</dbReference>
<dbReference type="Proteomes" id="UP000077266">
    <property type="component" value="Unassembled WGS sequence"/>
</dbReference>
<reference evidence="8 9" key="1">
    <citation type="journal article" date="2016" name="Mol. Biol. Evol.">
        <title>Comparative Genomics of Early-Diverging Mushroom-Forming Fungi Provides Insights into the Origins of Lignocellulose Decay Capabilities.</title>
        <authorList>
            <person name="Nagy L.G."/>
            <person name="Riley R."/>
            <person name="Tritt A."/>
            <person name="Adam C."/>
            <person name="Daum C."/>
            <person name="Floudas D."/>
            <person name="Sun H."/>
            <person name="Yadav J.S."/>
            <person name="Pangilinan J."/>
            <person name="Larsson K.H."/>
            <person name="Matsuura K."/>
            <person name="Barry K."/>
            <person name="Labutti K."/>
            <person name="Kuo R."/>
            <person name="Ohm R.A."/>
            <person name="Bhattacharya S.S."/>
            <person name="Shirouzu T."/>
            <person name="Yoshinaga Y."/>
            <person name="Martin F.M."/>
            <person name="Grigoriev I.V."/>
            <person name="Hibbett D.S."/>
        </authorList>
    </citation>
    <scope>NUCLEOTIDE SEQUENCE [LARGE SCALE GENOMIC DNA]</scope>
    <source>
        <strain evidence="8 9">HHB12029</strain>
    </source>
</reference>
<evidence type="ECO:0000256" key="2">
    <source>
        <dbReference type="ARBA" id="ARBA00021099"/>
    </source>
</evidence>
<keyword evidence="9" id="KW-1185">Reference proteome</keyword>
<dbReference type="GO" id="GO:0005829">
    <property type="term" value="C:cytosol"/>
    <property type="evidence" value="ECO:0007669"/>
    <property type="project" value="TreeGrafter"/>
</dbReference>
<evidence type="ECO:0000256" key="4">
    <source>
        <dbReference type="ARBA" id="ARBA00022786"/>
    </source>
</evidence>
<dbReference type="STRING" id="1314781.A0A165QPT7"/>
<dbReference type="OrthoDB" id="4089664at2759"/>
<dbReference type="AlphaFoldDB" id="A0A165QPT7"/>
<evidence type="ECO:0000256" key="5">
    <source>
        <dbReference type="ARBA" id="ARBA00022927"/>
    </source>
</evidence>
<dbReference type="GO" id="GO:0015031">
    <property type="term" value="P:protein transport"/>
    <property type="evidence" value="ECO:0007669"/>
    <property type="project" value="UniProtKB-KW"/>
</dbReference>
<dbReference type="GO" id="GO:0061651">
    <property type="term" value="F:Atg12 conjugating enzyme activity"/>
    <property type="evidence" value="ECO:0007669"/>
    <property type="project" value="TreeGrafter"/>
</dbReference>
<protein>
    <recommendedName>
        <fullName evidence="2">Ubiquitin-like-conjugating enzyme ATG10</fullName>
    </recommendedName>
    <alternativeName>
        <fullName evidence="7">Autophagy-related protein 10</fullName>
    </alternativeName>
</protein>